<keyword evidence="8" id="KW-0489">Methyltransferase</keyword>
<evidence type="ECO:0000256" key="2">
    <source>
        <dbReference type="ARBA" id="ARBA00022500"/>
    </source>
</evidence>
<evidence type="ECO:0000256" key="3">
    <source>
        <dbReference type="HAMAP-Rule" id="MF_00099"/>
    </source>
</evidence>
<proteinExistence type="inferred from homology"/>
<evidence type="ECO:0000256" key="4">
    <source>
        <dbReference type="PROSITE-ProRule" id="PRU00050"/>
    </source>
</evidence>
<comment type="domain">
    <text evidence="3">Contains a C-terminal catalytic domain, and an N-terminal region which modulates catalytic activity.</text>
</comment>
<dbReference type="PROSITE" id="PS50122">
    <property type="entry name" value="CHEB"/>
    <property type="match status" value="1"/>
</dbReference>
<comment type="similarity">
    <text evidence="3">Belongs to the CheB family.</text>
</comment>
<feature type="active site" evidence="3 4">
    <location>
        <position position="285"/>
    </location>
</feature>
<keyword evidence="8" id="KW-0808">Transferase</keyword>
<evidence type="ECO:0000259" key="7">
    <source>
        <dbReference type="PROSITE" id="PS50122"/>
    </source>
</evidence>
<dbReference type="NCBIfam" id="NF009206">
    <property type="entry name" value="PRK12555.1"/>
    <property type="match status" value="1"/>
</dbReference>
<dbReference type="CDD" id="cd16432">
    <property type="entry name" value="CheB_Rec"/>
    <property type="match status" value="1"/>
</dbReference>
<evidence type="ECO:0000259" key="6">
    <source>
        <dbReference type="PROSITE" id="PS50110"/>
    </source>
</evidence>
<evidence type="ECO:0000313" key="9">
    <source>
        <dbReference type="Proteomes" id="UP000683493"/>
    </source>
</evidence>
<protein>
    <recommendedName>
        <fullName evidence="3">Protein-glutamate methylesterase/protein-glutamine glutaminase</fullName>
        <ecNumber evidence="3">3.1.1.61</ecNumber>
        <ecNumber evidence="3">3.5.1.44</ecNumber>
    </recommendedName>
</protein>
<dbReference type="GO" id="GO:0032259">
    <property type="term" value="P:methylation"/>
    <property type="evidence" value="ECO:0007669"/>
    <property type="project" value="UniProtKB-KW"/>
</dbReference>
<dbReference type="PANTHER" id="PTHR42872:SF6">
    <property type="entry name" value="PROTEIN-GLUTAMATE METHYLESTERASE_PROTEIN-GLUTAMINE GLUTAMINASE"/>
    <property type="match status" value="1"/>
</dbReference>
<dbReference type="PIRSF" id="PIRSF000876">
    <property type="entry name" value="RR_chemtxs_CheB"/>
    <property type="match status" value="1"/>
</dbReference>
<comment type="PTM">
    <text evidence="3">Phosphorylated by CheA. Phosphorylation of the N-terminal regulatory domain activates the methylesterase activity.</text>
</comment>
<dbReference type="HAMAP" id="MF_00099">
    <property type="entry name" value="CheB_chemtxs"/>
    <property type="match status" value="1"/>
</dbReference>
<keyword evidence="9" id="KW-1185">Reference proteome</keyword>
<dbReference type="Proteomes" id="UP000683493">
    <property type="component" value="Chromosome"/>
</dbReference>
<feature type="active site" evidence="3 4">
    <location>
        <position position="193"/>
    </location>
</feature>
<evidence type="ECO:0000256" key="1">
    <source>
        <dbReference type="ARBA" id="ARBA00022490"/>
    </source>
</evidence>
<dbReference type="PANTHER" id="PTHR42872">
    <property type="entry name" value="PROTEIN-GLUTAMATE METHYLESTERASE/PROTEIN-GLUTAMINE GLUTAMINASE"/>
    <property type="match status" value="1"/>
</dbReference>
<reference evidence="8 9" key="1">
    <citation type="submission" date="2021-06" db="EMBL/GenBank/DDBJ databases">
        <title>Gemonas diversity in paddy soil.</title>
        <authorList>
            <person name="Liu G."/>
        </authorList>
    </citation>
    <scope>NUCLEOTIDE SEQUENCE [LARGE SCALE GENOMIC DNA]</scope>
    <source>
        <strain evidence="8 9">RG29</strain>
    </source>
</reference>
<accession>A0ABX8JR87</accession>
<evidence type="ECO:0000256" key="5">
    <source>
        <dbReference type="PROSITE-ProRule" id="PRU00169"/>
    </source>
</evidence>
<feature type="active site" evidence="3 4">
    <location>
        <position position="166"/>
    </location>
</feature>
<dbReference type="SMART" id="SM00448">
    <property type="entry name" value="REC"/>
    <property type="match status" value="1"/>
</dbReference>
<dbReference type="EC" id="3.5.1.44" evidence="3"/>
<feature type="modified residue" description="4-aspartylphosphate" evidence="3 5">
    <location>
        <position position="55"/>
    </location>
</feature>
<dbReference type="NCBIfam" id="NF001965">
    <property type="entry name" value="PRK00742.1"/>
    <property type="match status" value="1"/>
</dbReference>
<dbReference type="GO" id="GO:0008984">
    <property type="term" value="F:protein-glutamate methylesterase activity"/>
    <property type="evidence" value="ECO:0007669"/>
    <property type="project" value="UniProtKB-EC"/>
</dbReference>
<keyword evidence="1 3" id="KW-0963">Cytoplasm</keyword>
<dbReference type="InterPro" id="IPR008248">
    <property type="entry name" value="CheB-like"/>
</dbReference>
<dbReference type="EMBL" id="CP076724">
    <property type="protein sequence ID" value="QWV99581.1"/>
    <property type="molecule type" value="Genomic_DNA"/>
</dbReference>
<feature type="domain" description="CheB-type methylesterase" evidence="7">
    <location>
        <begin position="154"/>
        <end position="336"/>
    </location>
</feature>
<name>A0ABX8JR87_9BACT</name>
<evidence type="ECO:0000313" key="8">
    <source>
        <dbReference type="EMBL" id="QWV99581.1"/>
    </source>
</evidence>
<comment type="catalytic activity">
    <reaction evidence="3">
        <text>L-glutaminyl-[protein] + H2O = L-glutamyl-[protein] + NH4(+)</text>
        <dbReference type="Rhea" id="RHEA:16441"/>
        <dbReference type="Rhea" id="RHEA-COMP:10207"/>
        <dbReference type="Rhea" id="RHEA-COMP:10208"/>
        <dbReference type="ChEBI" id="CHEBI:15377"/>
        <dbReference type="ChEBI" id="CHEBI:28938"/>
        <dbReference type="ChEBI" id="CHEBI:29973"/>
        <dbReference type="ChEBI" id="CHEBI:30011"/>
        <dbReference type="EC" id="3.5.1.44"/>
    </reaction>
</comment>
<sequence length="357" mass="37822">MITRVLLADDSLLARQLLKDMLQASDEIRVVGEACDGRQAVELAQALKPDLVIMDLLMPVLDGLDAIEEIMALCPTPVLVLSAAVEASEVDRAFVAIKRGALDVMEKPRLDGNATLEGFSATLREKVLFLSRIRVIRHPRRKPRPGDPLPALLGGAGHNILAIGASTGGPKAVMRLLKALPADFPGAVFVVQHIAQGFAAGFAAWLDRECALPVRLARDGVPFRSGEALVAPDGTHLTVVEGVIRLNDAPPVNCCRPSIDVFFDSLARQRCDQVVAVLLTGMGRDGAQGMLRIRAAGGTTIVQDEPSCAVFGMPKAAITLDAADQVVPLDLIPAALEKLFVAQRPESATTGAAAPHN</sequence>
<dbReference type="InterPro" id="IPR001789">
    <property type="entry name" value="Sig_transdc_resp-reg_receiver"/>
</dbReference>
<dbReference type="PROSITE" id="PS50110">
    <property type="entry name" value="RESPONSE_REGULATORY"/>
    <property type="match status" value="1"/>
</dbReference>
<comment type="catalytic activity">
    <reaction evidence="3">
        <text>[protein]-L-glutamate 5-O-methyl ester + H2O = L-glutamyl-[protein] + methanol + H(+)</text>
        <dbReference type="Rhea" id="RHEA:23236"/>
        <dbReference type="Rhea" id="RHEA-COMP:10208"/>
        <dbReference type="Rhea" id="RHEA-COMP:10311"/>
        <dbReference type="ChEBI" id="CHEBI:15377"/>
        <dbReference type="ChEBI" id="CHEBI:15378"/>
        <dbReference type="ChEBI" id="CHEBI:17790"/>
        <dbReference type="ChEBI" id="CHEBI:29973"/>
        <dbReference type="ChEBI" id="CHEBI:82795"/>
        <dbReference type="EC" id="3.1.1.61"/>
    </reaction>
</comment>
<dbReference type="EC" id="3.1.1.61" evidence="3"/>
<keyword evidence="2 3" id="KW-0145">Chemotaxis</keyword>
<keyword evidence="3 4" id="KW-0378">Hydrolase</keyword>
<dbReference type="InterPro" id="IPR000673">
    <property type="entry name" value="Sig_transdc_resp-reg_Me-estase"/>
</dbReference>
<organism evidence="8 9">
    <name type="scientific">Geomonas diazotrophica</name>
    <dbReference type="NCBI Taxonomy" id="2843197"/>
    <lineage>
        <taxon>Bacteria</taxon>
        <taxon>Pseudomonadati</taxon>
        <taxon>Thermodesulfobacteriota</taxon>
        <taxon>Desulfuromonadia</taxon>
        <taxon>Geobacterales</taxon>
        <taxon>Geobacteraceae</taxon>
        <taxon>Geomonas</taxon>
    </lineage>
</organism>
<comment type="subcellular location">
    <subcellularLocation>
        <location evidence="3">Cytoplasm</location>
    </subcellularLocation>
</comment>
<dbReference type="Pfam" id="PF00072">
    <property type="entry name" value="Response_reg"/>
    <property type="match status" value="1"/>
</dbReference>
<comment type="function">
    <text evidence="3">Involved in chemotaxis. Part of a chemotaxis signal transduction system that modulates chemotaxis in response to various stimuli. Catalyzes the demethylation of specific methylglutamate residues introduced into the chemoreceptors (methyl-accepting chemotaxis proteins or MCP) by CheR. Also mediates the irreversible deamidation of specific glutamine residues to glutamic acid.</text>
</comment>
<keyword evidence="3 5" id="KW-0597">Phosphoprotein</keyword>
<dbReference type="CDD" id="cd17541">
    <property type="entry name" value="REC_CheB-like"/>
    <property type="match status" value="1"/>
</dbReference>
<dbReference type="Pfam" id="PF01339">
    <property type="entry name" value="CheB_methylest"/>
    <property type="match status" value="1"/>
</dbReference>
<gene>
    <name evidence="3 8" type="primary">cheB</name>
    <name evidence="8" type="ORF">KP005_10020</name>
</gene>
<feature type="domain" description="Response regulatory" evidence="6">
    <location>
        <begin position="4"/>
        <end position="122"/>
    </location>
</feature>
<dbReference type="GO" id="GO:0008168">
    <property type="term" value="F:methyltransferase activity"/>
    <property type="evidence" value="ECO:0007669"/>
    <property type="project" value="UniProtKB-KW"/>
</dbReference>